<accession>A0A1E3HUW1</accession>
<dbReference type="GO" id="GO:0022857">
    <property type="term" value="F:transmembrane transporter activity"/>
    <property type="evidence" value="ECO:0007669"/>
    <property type="project" value="InterPro"/>
</dbReference>
<reference evidence="6" key="3">
    <citation type="submission" date="2024-01" db="EMBL/GenBank/DDBJ databases">
        <authorList>
            <person name="Coelho M.A."/>
            <person name="David-Palma M."/>
            <person name="Shea T."/>
            <person name="Sun S."/>
            <person name="Cuomo C.A."/>
            <person name="Heitman J."/>
        </authorList>
    </citation>
    <scope>NUCLEOTIDE SEQUENCE</scope>
    <source>
        <strain evidence="6">CBS 7841</strain>
    </source>
</reference>
<dbReference type="InterPro" id="IPR036259">
    <property type="entry name" value="MFS_trans_sf"/>
</dbReference>
<evidence type="ECO:0000256" key="1">
    <source>
        <dbReference type="ARBA" id="ARBA00004141"/>
    </source>
</evidence>
<dbReference type="PROSITE" id="PS50850">
    <property type="entry name" value="MFS"/>
    <property type="match status" value="1"/>
</dbReference>
<dbReference type="InterPro" id="IPR020846">
    <property type="entry name" value="MFS_dom"/>
</dbReference>
<dbReference type="KEGG" id="cdep:91086898"/>
<gene>
    <name evidence="6" type="ORF">L203_102687</name>
</gene>
<dbReference type="InterPro" id="IPR011701">
    <property type="entry name" value="MFS"/>
</dbReference>
<dbReference type="Gene3D" id="1.20.1250.20">
    <property type="entry name" value="MFS general substrate transporter like domains"/>
    <property type="match status" value="2"/>
</dbReference>
<reference evidence="6" key="1">
    <citation type="submission" date="2016-06" db="EMBL/GenBank/DDBJ databases">
        <authorList>
            <person name="Cuomo C."/>
            <person name="Litvintseva A."/>
            <person name="Heitman J."/>
            <person name="Chen Y."/>
            <person name="Sun S."/>
            <person name="Springer D."/>
            <person name="Dromer F."/>
            <person name="Young S."/>
            <person name="Zeng Q."/>
            <person name="Chapman S."/>
            <person name="Gujja S."/>
            <person name="Saif S."/>
            <person name="Birren B."/>
        </authorList>
    </citation>
    <scope>NUCLEOTIDE SEQUENCE</scope>
    <source>
        <strain evidence="6">CBS 7841</strain>
    </source>
</reference>
<proteinExistence type="predicted"/>
<dbReference type="VEuPathDB" id="FungiDB:L203_05907"/>
<name>A0A1E3HUW1_9TREE</name>
<evidence type="ECO:0000256" key="5">
    <source>
        <dbReference type="ARBA" id="ARBA00023136"/>
    </source>
</evidence>
<dbReference type="GO" id="GO:0016020">
    <property type="term" value="C:membrane"/>
    <property type="evidence" value="ECO:0007669"/>
    <property type="project" value="UniProtKB-SubCell"/>
</dbReference>
<keyword evidence="3" id="KW-0812">Transmembrane</keyword>
<evidence type="ECO:0000256" key="2">
    <source>
        <dbReference type="ARBA" id="ARBA00022448"/>
    </source>
</evidence>
<dbReference type="EMBL" id="CP143786">
    <property type="protein sequence ID" value="WVN87505.1"/>
    <property type="molecule type" value="Genomic_DNA"/>
</dbReference>
<evidence type="ECO:0000313" key="6">
    <source>
        <dbReference type="EMBL" id="WVN87505.1"/>
    </source>
</evidence>
<keyword evidence="2" id="KW-0813">Transport</keyword>
<evidence type="ECO:0000256" key="4">
    <source>
        <dbReference type="ARBA" id="ARBA00022989"/>
    </source>
</evidence>
<dbReference type="SUPFAM" id="SSF103473">
    <property type="entry name" value="MFS general substrate transporter"/>
    <property type="match status" value="1"/>
</dbReference>
<evidence type="ECO:0000256" key="3">
    <source>
        <dbReference type="ARBA" id="ARBA00022692"/>
    </source>
</evidence>
<comment type="subcellular location">
    <subcellularLocation>
        <location evidence="1">Membrane</location>
        <topology evidence="1">Multi-pass membrane protein</topology>
    </subcellularLocation>
</comment>
<keyword evidence="5" id="KW-0472">Membrane</keyword>
<dbReference type="PANTHER" id="PTHR42718">
    <property type="entry name" value="MAJOR FACILITATOR SUPERFAMILY MULTIDRUG TRANSPORTER MFSC"/>
    <property type="match status" value="1"/>
</dbReference>
<dbReference type="AlphaFoldDB" id="A0A1E3HUW1"/>
<sequence>MIDIPRDDTINTSTTVASSPHHLSQVPTAVDLVAYGKESAKSVNDPPMGSKDAVEDDLWKPPQSGAQVKLSQKRKWFLLLIFSVAQYLDVCSISGLFVLTDSIQESLSIRYEVSSWIVTSYSVTFASFLLFFGRLSDLYSAKQVFAYGFFGVGVLNLIISFMPNQYAYFVFRALSGIAGAATIPSAFRLILAIFEPKELSVALTLFGLSGALANATGLIIAGLFGFITAGGQQADWRWFFRMMAIMIVPFASLALVLIPKTAGDLANQFSARDKLKRFDIIGCLMMLSSIILLILGITLGASYGWKTAKFLVPFLLSWPIFVAFFFYEAKLAEGFALIPPSFWRIPNMTLLMVFALGIYPWWCVNQLPLVERFIGYFHEPAIIAAVRVLPQAVSALAAAFVIPPLLQKLGNARIPLAGGMFIGAAMYLLLIYSEGEIYHNAYWKWLFPAFVVGSGAAMMSFLGTNITVMTSVPPEISGVAGAMLQVALQVGAAISLTIQAGLLTLNPGGINNYSNIQASLWFQFGWLLLNMLIIIFFFRSSKIPNSAADQEGEGAAFGV</sequence>
<keyword evidence="4" id="KW-1133">Transmembrane helix</keyword>
<keyword evidence="7" id="KW-1185">Reference proteome</keyword>
<organism evidence="6 7">
    <name type="scientific">Cryptococcus depauperatus CBS 7841</name>
    <dbReference type="NCBI Taxonomy" id="1295531"/>
    <lineage>
        <taxon>Eukaryota</taxon>
        <taxon>Fungi</taxon>
        <taxon>Dikarya</taxon>
        <taxon>Basidiomycota</taxon>
        <taxon>Agaricomycotina</taxon>
        <taxon>Tremellomycetes</taxon>
        <taxon>Tremellales</taxon>
        <taxon>Cryptococcaceae</taxon>
        <taxon>Cryptococcus</taxon>
    </lineage>
</organism>
<dbReference type="OrthoDB" id="440755at2759"/>
<dbReference type="RefSeq" id="XP_066068205.1">
    <property type="nucleotide sequence ID" value="XM_066212108.1"/>
</dbReference>
<dbReference type="Proteomes" id="UP000094043">
    <property type="component" value="Chromosome 3"/>
</dbReference>
<dbReference type="GeneID" id="91086898"/>
<dbReference type="Pfam" id="PF07690">
    <property type="entry name" value="MFS_1"/>
    <property type="match status" value="1"/>
</dbReference>
<dbReference type="PANTHER" id="PTHR42718:SF9">
    <property type="entry name" value="MAJOR FACILITATOR SUPERFAMILY MULTIDRUG TRANSPORTER MFSC"/>
    <property type="match status" value="1"/>
</dbReference>
<protein>
    <submittedName>
        <fullName evidence="6">Uncharacterized protein</fullName>
    </submittedName>
</protein>
<evidence type="ECO:0000313" key="7">
    <source>
        <dbReference type="Proteomes" id="UP000094043"/>
    </source>
</evidence>
<reference evidence="6" key="2">
    <citation type="journal article" date="2022" name="Elife">
        <title>Obligate sexual reproduction of a homothallic fungus closely related to the Cryptococcus pathogenic species complex.</title>
        <authorList>
            <person name="Passer A.R."/>
            <person name="Clancey S.A."/>
            <person name="Shea T."/>
            <person name="David-Palma M."/>
            <person name="Averette A.F."/>
            <person name="Boekhout T."/>
            <person name="Porcel B.M."/>
            <person name="Nowrousian M."/>
            <person name="Cuomo C.A."/>
            <person name="Sun S."/>
            <person name="Heitman J."/>
            <person name="Coelho M.A."/>
        </authorList>
    </citation>
    <scope>NUCLEOTIDE SEQUENCE</scope>
    <source>
        <strain evidence="6">CBS 7841</strain>
    </source>
</reference>